<dbReference type="Proteomes" id="UP000216857">
    <property type="component" value="Unassembled WGS sequence"/>
</dbReference>
<gene>
    <name evidence="1" type="ORF">CAL26_05100</name>
</gene>
<dbReference type="OrthoDB" id="9156918at2"/>
<sequence>MSRLEYFELMPMPVVVAACFDPGQFQKEMRRLRVTGAPPFTAGSPACVHTFEQGTSIRQIMCLDHEMLEDKTPIEVAALLCHEAVHVMQECRDWMNEKSAGSEWEAFMVQAVAQFFMSKYTEVA</sequence>
<evidence type="ECO:0000313" key="2">
    <source>
        <dbReference type="Proteomes" id="UP000216857"/>
    </source>
</evidence>
<protein>
    <submittedName>
        <fullName evidence="1">Uncharacterized protein</fullName>
    </submittedName>
</protein>
<dbReference type="PROSITE" id="PS51257">
    <property type="entry name" value="PROKAR_LIPOPROTEIN"/>
    <property type="match status" value="1"/>
</dbReference>
<keyword evidence="2" id="KW-1185">Reference proteome</keyword>
<accession>A0A261RP65</accession>
<evidence type="ECO:0000313" key="1">
    <source>
        <dbReference type="EMBL" id="OZI26701.1"/>
    </source>
</evidence>
<reference evidence="1" key="1">
    <citation type="submission" date="2017-05" db="EMBL/GenBank/DDBJ databases">
        <title>Complete and WGS of Bordetella genogroups.</title>
        <authorList>
            <person name="Spilker T."/>
            <person name="Lipuma J."/>
        </authorList>
    </citation>
    <scope>NUCLEOTIDE SEQUENCE</scope>
    <source>
        <strain evidence="1">AU21707</strain>
    </source>
</reference>
<proteinExistence type="predicted"/>
<dbReference type="EMBL" id="NEVJ01000001">
    <property type="protein sequence ID" value="OZI26701.1"/>
    <property type="molecule type" value="Genomic_DNA"/>
</dbReference>
<dbReference type="AlphaFoldDB" id="A0A261RP65"/>
<organism evidence="1 2">
    <name type="scientific">Bordetella genomosp. 9</name>
    <dbReference type="NCBI Taxonomy" id="1416803"/>
    <lineage>
        <taxon>Bacteria</taxon>
        <taxon>Pseudomonadati</taxon>
        <taxon>Pseudomonadota</taxon>
        <taxon>Betaproteobacteria</taxon>
        <taxon>Burkholderiales</taxon>
        <taxon>Alcaligenaceae</taxon>
        <taxon>Bordetella</taxon>
    </lineage>
</organism>
<dbReference type="RefSeq" id="WP_094845794.1">
    <property type="nucleotide sequence ID" value="NZ_NEVJ01000001.1"/>
</dbReference>
<comment type="caution">
    <text evidence="1">The sequence shown here is derived from an EMBL/GenBank/DDBJ whole genome shotgun (WGS) entry which is preliminary data.</text>
</comment>
<name>A0A261RP65_9BORD</name>